<evidence type="ECO:0000256" key="1">
    <source>
        <dbReference type="SAM" id="SignalP"/>
    </source>
</evidence>
<organism evidence="2 3">
    <name type="scientific">Natronobacillus azotifigens</name>
    <dbReference type="NCBI Taxonomy" id="472978"/>
    <lineage>
        <taxon>Bacteria</taxon>
        <taxon>Bacillati</taxon>
        <taxon>Bacillota</taxon>
        <taxon>Bacilli</taxon>
        <taxon>Bacillales</taxon>
        <taxon>Bacillaceae</taxon>
        <taxon>Natronobacillus</taxon>
    </lineage>
</organism>
<keyword evidence="3" id="KW-1185">Reference proteome</keyword>
<proteinExistence type="predicted"/>
<gene>
    <name evidence="2" type="ORF">OWO01_11275</name>
</gene>
<dbReference type="InterPro" id="IPR024485">
    <property type="entry name" value="DUF2680"/>
</dbReference>
<accession>A0A9J6REN2</accession>
<dbReference type="Pfam" id="PF10925">
    <property type="entry name" value="DUF2680"/>
    <property type="match status" value="1"/>
</dbReference>
<evidence type="ECO:0000313" key="3">
    <source>
        <dbReference type="Proteomes" id="UP001084197"/>
    </source>
</evidence>
<reference evidence="2" key="1">
    <citation type="submission" date="2022-11" db="EMBL/GenBank/DDBJ databases">
        <title>WGS of Natronobacillus azotifigens 24KS-1, an anaerobic diazotrophic haloalkaliphile from soda-rich habitats.</title>
        <authorList>
            <person name="Sorokin D.Y."/>
            <person name="Merkel A.Y."/>
        </authorList>
    </citation>
    <scope>NUCLEOTIDE SEQUENCE</scope>
    <source>
        <strain evidence="2">24KS-1</strain>
    </source>
</reference>
<name>A0A9J6REN2_9BACI</name>
<comment type="caution">
    <text evidence="2">The sequence shown here is derived from an EMBL/GenBank/DDBJ whole genome shotgun (WGS) entry which is preliminary data.</text>
</comment>
<feature type="signal peptide" evidence="1">
    <location>
        <begin position="1"/>
        <end position="24"/>
    </location>
</feature>
<dbReference type="Proteomes" id="UP001084197">
    <property type="component" value="Unassembled WGS sequence"/>
</dbReference>
<protein>
    <submittedName>
        <fullName evidence="2">DUF2680 domain-containing protein</fullName>
    </submittedName>
</protein>
<dbReference type="AlphaFoldDB" id="A0A9J6REN2"/>
<keyword evidence="1" id="KW-0732">Signal</keyword>
<dbReference type="RefSeq" id="WP_268780568.1">
    <property type="nucleotide sequence ID" value="NZ_JAPRAT010000022.1"/>
</dbReference>
<feature type="chain" id="PRO_5039893437" evidence="1">
    <location>
        <begin position="25"/>
        <end position="108"/>
    </location>
</feature>
<dbReference type="EMBL" id="JAPRAT010000022">
    <property type="protein sequence ID" value="MCZ0703803.1"/>
    <property type="molecule type" value="Genomic_DNA"/>
</dbReference>
<evidence type="ECO:0000313" key="2">
    <source>
        <dbReference type="EMBL" id="MCZ0703803.1"/>
    </source>
</evidence>
<sequence>MKKKLLSFAIVLMLTIIGVTTAEAGRGHDQPEFKDVELTEQQTRELKIMYEDLFNQRKGIIEKYQEFGVLSKKDADKMKEHIDQFAEKLEADGYIPKWDKKKKTNNQE</sequence>